<dbReference type="Proteomes" id="UP001597187">
    <property type="component" value="Unassembled WGS sequence"/>
</dbReference>
<evidence type="ECO:0000256" key="1">
    <source>
        <dbReference type="SAM" id="MobiDB-lite"/>
    </source>
</evidence>
<comment type="caution">
    <text evidence="2">The sequence shown here is derived from an EMBL/GenBank/DDBJ whole genome shotgun (WGS) entry which is preliminary data.</text>
</comment>
<dbReference type="AlphaFoldDB" id="A0ABD6AU88"/>
<dbReference type="RefSeq" id="WP_250873287.1">
    <property type="nucleotide sequence ID" value="NZ_JALXFV010000003.1"/>
</dbReference>
<gene>
    <name evidence="2" type="ORF">ACFSBT_08595</name>
</gene>
<evidence type="ECO:0000313" key="2">
    <source>
        <dbReference type="EMBL" id="MFD1513334.1"/>
    </source>
</evidence>
<organism evidence="2 3">
    <name type="scientific">Halomarina rubra</name>
    <dbReference type="NCBI Taxonomy" id="2071873"/>
    <lineage>
        <taxon>Archaea</taxon>
        <taxon>Methanobacteriati</taxon>
        <taxon>Methanobacteriota</taxon>
        <taxon>Stenosarchaea group</taxon>
        <taxon>Halobacteria</taxon>
        <taxon>Halobacteriales</taxon>
        <taxon>Natronomonadaceae</taxon>
        <taxon>Halomarina</taxon>
    </lineage>
</organism>
<evidence type="ECO:0000313" key="3">
    <source>
        <dbReference type="Proteomes" id="UP001597187"/>
    </source>
</evidence>
<reference evidence="2 3" key="1">
    <citation type="journal article" date="2019" name="Int. J. Syst. Evol. Microbiol.">
        <title>The Global Catalogue of Microorganisms (GCM) 10K type strain sequencing project: providing services to taxonomists for standard genome sequencing and annotation.</title>
        <authorList>
            <consortium name="The Broad Institute Genomics Platform"/>
            <consortium name="The Broad Institute Genome Sequencing Center for Infectious Disease"/>
            <person name="Wu L."/>
            <person name="Ma J."/>
        </authorList>
    </citation>
    <scope>NUCLEOTIDE SEQUENCE [LARGE SCALE GENOMIC DNA]</scope>
    <source>
        <strain evidence="2 3">CGMCC 1.12563</strain>
    </source>
</reference>
<keyword evidence="3" id="KW-1185">Reference proteome</keyword>
<name>A0ABD6AU88_9EURY</name>
<accession>A0ABD6AU88</accession>
<dbReference type="EMBL" id="JBHUDC010000003">
    <property type="protein sequence ID" value="MFD1513334.1"/>
    <property type="molecule type" value="Genomic_DNA"/>
</dbReference>
<sequence length="166" mass="17328">MNRRALLAMVGALGASTLAGCSTFGDADLPAGTLRFVNDDDLPHTVGFEVTAVGAEPGDDGPGSVTGDADAVVPERQRELTASVALDAGESRTYEDVFAYPVWYGVRFTVDGEDPDNDSGRTAYNPAPPDWDTGRVLGGRVYEDGDLGYFVSGTSNPGSFTLGASR</sequence>
<dbReference type="PROSITE" id="PS51257">
    <property type="entry name" value="PROKAR_LIPOPROTEIN"/>
    <property type="match status" value="1"/>
</dbReference>
<proteinExistence type="predicted"/>
<protein>
    <submittedName>
        <fullName evidence="2">Uncharacterized protein</fullName>
    </submittedName>
</protein>
<feature type="region of interest" description="Disordered" evidence="1">
    <location>
        <begin position="114"/>
        <end position="135"/>
    </location>
</feature>